<accession>A0A2P8GC44</accession>
<sequence length="220" mass="24794">MKKLFCFIIVAMVAALIAVSCKKKEAPAIEVSARLNRDSVNLGVLYVDQAYRHIGKDSANLFEIDTIYKIYQKRVFLAFPYKGEGSIMLYFGDEFLNTEIEGPARTFALFNRVSYPSGLACAWDEEKGTLVVTSKYTPDLLKMVFPGKSAYIDPASSRIHHSLASARAVNKAGGQSFITFIYHDDDPKLGQVTYKLRLKQLFVYVPQAGFQGYDSWYAMY</sequence>
<keyword evidence="3" id="KW-1185">Reference proteome</keyword>
<dbReference type="RefSeq" id="WP_146151532.1">
    <property type="nucleotide sequence ID" value="NZ_PYAS01000003.1"/>
</dbReference>
<gene>
    <name evidence="2" type="ORF">CLV60_103383</name>
</gene>
<evidence type="ECO:0000256" key="1">
    <source>
        <dbReference type="SAM" id="SignalP"/>
    </source>
</evidence>
<dbReference type="AlphaFoldDB" id="A0A2P8GC44"/>
<keyword evidence="1" id="KW-0732">Signal</keyword>
<proteinExistence type="predicted"/>
<evidence type="ECO:0008006" key="4">
    <source>
        <dbReference type="Google" id="ProtNLM"/>
    </source>
</evidence>
<name>A0A2P8GC44_9BACT</name>
<protein>
    <recommendedName>
        <fullName evidence="4">DKNYY family protein</fullName>
    </recommendedName>
</protein>
<dbReference type="Proteomes" id="UP000241964">
    <property type="component" value="Unassembled WGS sequence"/>
</dbReference>
<evidence type="ECO:0000313" key="3">
    <source>
        <dbReference type="Proteomes" id="UP000241964"/>
    </source>
</evidence>
<reference evidence="2 3" key="1">
    <citation type="submission" date="2018-03" db="EMBL/GenBank/DDBJ databases">
        <title>Genomic Encyclopedia of Archaeal and Bacterial Type Strains, Phase II (KMG-II): from individual species to whole genera.</title>
        <authorList>
            <person name="Goeker M."/>
        </authorList>
    </citation>
    <scope>NUCLEOTIDE SEQUENCE [LARGE SCALE GENOMIC DNA]</scope>
    <source>
        <strain evidence="2 3">DSM 29057</strain>
    </source>
</reference>
<dbReference type="EMBL" id="PYAS01000003">
    <property type="protein sequence ID" value="PSL31517.1"/>
    <property type="molecule type" value="Genomic_DNA"/>
</dbReference>
<evidence type="ECO:0000313" key="2">
    <source>
        <dbReference type="EMBL" id="PSL31517.1"/>
    </source>
</evidence>
<organism evidence="2 3">
    <name type="scientific">Dyadobacter jiangsuensis</name>
    <dbReference type="NCBI Taxonomy" id="1591085"/>
    <lineage>
        <taxon>Bacteria</taxon>
        <taxon>Pseudomonadati</taxon>
        <taxon>Bacteroidota</taxon>
        <taxon>Cytophagia</taxon>
        <taxon>Cytophagales</taxon>
        <taxon>Spirosomataceae</taxon>
        <taxon>Dyadobacter</taxon>
    </lineage>
</organism>
<dbReference type="OrthoDB" id="947598at2"/>
<dbReference type="PROSITE" id="PS51257">
    <property type="entry name" value="PROKAR_LIPOPROTEIN"/>
    <property type="match status" value="1"/>
</dbReference>
<feature type="signal peptide" evidence="1">
    <location>
        <begin position="1"/>
        <end position="18"/>
    </location>
</feature>
<comment type="caution">
    <text evidence="2">The sequence shown here is derived from an EMBL/GenBank/DDBJ whole genome shotgun (WGS) entry which is preliminary data.</text>
</comment>
<feature type="chain" id="PRO_5015186539" description="DKNYY family protein" evidence="1">
    <location>
        <begin position="19"/>
        <end position="220"/>
    </location>
</feature>